<feature type="active site" description="Proton donor/acceptor" evidence="1">
    <location>
        <position position="82"/>
    </location>
</feature>
<dbReference type="CDD" id="cd07067">
    <property type="entry name" value="HP_PGM_like"/>
    <property type="match status" value="1"/>
</dbReference>
<dbReference type="GO" id="GO:0016791">
    <property type="term" value="F:phosphatase activity"/>
    <property type="evidence" value="ECO:0007669"/>
    <property type="project" value="TreeGrafter"/>
</dbReference>
<protein>
    <submittedName>
        <fullName evidence="4">Phosphoglycerate mutase</fullName>
    </submittedName>
</protein>
<reference evidence="3 5" key="1">
    <citation type="submission" date="2016-09" db="EMBL/GenBank/DDBJ databases">
        <authorList>
            <consortium name="Pathogen Informatics"/>
            <person name="Sun Q."/>
            <person name="Inoue M."/>
        </authorList>
    </citation>
    <scope>NUCLEOTIDE SEQUENCE [LARGE SCALE GENOMIC DNA]</scope>
    <source>
        <strain evidence="3 5">82C</strain>
    </source>
</reference>
<dbReference type="SMART" id="SM00855">
    <property type="entry name" value="PGAM"/>
    <property type="match status" value="1"/>
</dbReference>
<dbReference type="EMBL" id="FMPI01000010">
    <property type="protein sequence ID" value="SCT00502.1"/>
    <property type="molecule type" value="Genomic_DNA"/>
</dbReference>
<dbReference type="InterPro" id="IPR029033">
    <property type="entry name" value="His_PPase_superfam"/>
</dbReference>
<dbReference type="SUPFAM" id="SSF53254">
    <property type="entry name" value="Phosphoglycerate mutase-like"/>
    <property type="match status" value="1"/>
</dbReference>
<dbReference type="AlphaFoldDB" id="A0A1D4MPY4"/>
<name>A0A1D4MPY4_9STAP</name>
<dbReference type="PANTHER" id="PTHR48100">
    <property type="entry name" value="BROAD-SPECIFICITY PHOSPHATASE YOR283W-RELATED"/>
    <property type="match status" value="1"/>
</dbReference>
<keyword evidence="5" id="KW-1185">Reference proteome</keyword>
<dbReference type="PANTHER" id="PTHR48100:SF59">
    <property type="entry name" value="ADENOSYLCOBALAMIN_ALPHA-RIBAZOLE PHOSPHATASE"/>
    <property type="match status" value="1"/>
</dbReference>
<accession>A0A1D4MPY4</accession>
<dbReference type="GO" id="GO:0005737">
    <property type="term" value="C:cytoplasm"/>
    <property type="evidence" value="ECO:0007669"/>
    <property type="project" value="TreeGrafter"/>
</dbReference>
<evidence type="ECO:0000256" key="2">
    <source>
        <dbReference type="PIRSR" id="PIRSR613078-2"/>
    </source>
</evidence>
<proteinExistence type="predicted"/>
<dbReference type="EMBL" id="FMPG01000010">
    <property type="protein sequence ID" value="SCT22383.1"/>
    <property type="molecule type" value="Genomic_DNA"/>
</dbReference>
<gene>
    <name evidence="4" type="ORF">SAMEA2297795_02021</name>
    <name evidence="3" type="ORF">SAMEA2297796_01542</name>
</gene>
<feature type="binding site" evidence="2">
    <location>
        <position position="58"/>
    </location>
    <ligand>
        <name>substrate</name>
    </ligand>
</feature>
<organism evidence="4 6">
    <name type="scientific">Staphylococcus caeli</name>
    <dbReference type="NCBI Taxonomy" id="2201815"/>
    <lineage>
        <taxon>Bacteria</taxon>
        <taxon>Bacillati</taxon>
        <taxon>Bacillota</taxon>
        <taxon>Bacilli</taxon>
        <taxon>Bacillales</taxon>
        <taxon>Staphylococcaceae</taxon>
        <taxon>Staphylococcus</taxon>
    </lineage>
</organism>
<dbReference type="Gene3D" id="3.40.50.1240">
    <property type="entry name" value="Phosphoglycerate mutase-like"/>
    <property type="match status" value="1"/>
</dbReference>
<sequence>MTEICFIRHGETDWNTLGKLQGRTNIALNDNGIQQAEACAHFLKNSKWDLIITSPLARAHKTAEIIQQNLDIPLIKMDTFIEIGFGAAEGLTIEERISLYPDKVYPNGETDDAVTQRFLDGLLDVTQQYTNQRILIVSHGAFIKAIFRHYSNGTMGNNASKIANGSFSTLKFENNHFTILNYNETPHLPL</sequence>
<feature type="active site" description="Tele-phosphohistidine intermediate" evidence="1">
    <location>
        <position position="9"/>
    </location>
</feature>
<evidence type="ECO:0000313" key="4">
    <source>
        <dbReference type="EMBL" id="SCT22383.1"/>
    </source>
</evidence>
<feature type="binding site" evidence="2">
    <location>
        <begin position="8"/>
        <end position="15"/>
    </location>
    <ligand>
        <name>substrate</name>
    </ligand>
</feature>
<dbReference type="InterPro" id="IPR013078">
    <property type="entry name" value="His_Pase_superF_clade-1"/>
</dbReference>
<dbReference type="RefSeq" id="WP_069995696.1">
    <property type="nucleotide sequence ID" value="NZ_FMPG01000010.1"/>
</dbReference>
<evidence type="ECO:0000313" key="3">
    <source>
        <dbReference type="EMBL" id="SCT00502.1"/>
    </source>
</evidence>
<dbReference type="InterPro" id="IPR050275">
    <property type="entry name" value="PGM_Phosphatase"/>
</dbReference>
<evidence type="ECO:0000256" key="1">
    <source>
        <dbReference type="PIRSR" id="PIRSR613078-1"/>
    </source>
</evidence>
<dbReference type="Proteomes" id="UP000095412">
    <property type="component" value="Unassembled WGS sequence"/>
</dbReference>
<dbReference type="OrthoDB" id="9782128at2"/>
<evidence type="ECO:0000313" key="6">
    <source>
        <dbReference type="Proteomes" id="UP000095768"/>
    </source>
</evidence>
<evidence type="ECO:0000313" key="5">
    <source>
        <dbReference type="Proteomes" id="UP000095412"/>
    </source>
</evidence>
<reference evidence="4 6" key="2">
    <citation type="submission" date="2016-09" db="EMBL/GenBank/DDBJ databases">
        <authorList>
            <consortium name="Pathogen Informatics"/>
        </authorList>
    </citation>
    <scope>NUCLEOTIDE SEQUENCE [LARGE SCALE GENOMIC DNA]</scope>
    <source>
        <strain evidence="4 6">82B</strain>
    </source>
</reference>
<dbReference type="Pfam" id="PF00300">
    <property type="entry name" value="His_Phos_1"/>
    <property type="match status" value="1"/>
</dbReference>
<dbReference type="Proteomes" id="UP000095768">
    <property type="component" value="Unassembled WGS sequence"/>
</dbReference>